<dbReference type="EMBL" id="CAJOBA010051112">
    <property type="protein sequence ID" value="CAF4241378.1"/>
    <property type="molecule type" value="Genomic_DNA"/>
</dbReference>
<reference evidence="1" key="1">
    <citation type="submission" date="2021-02" db="EMBL/GenBank/DDBJ databases">
        <authorList>
            <person name="Nowell W R."/>
        </authorList>
    </citation>
    <scope>NUCLEOTIDE SEQUENCE</scope>
</reference>
<dbReference type="AlphaFoldDB" id="A0A8S2FEL1"/>
<gene>
    <name evidence="1" type="ORF">OVA965_LOCUS34626</name>
    <name evidence="2" type="ORF">TMI583_LOCUS35557</name>
</gene>
<dbReference type="Gene3D" id="1.25.10.10">
    <property type="entry name" value="Leucine-rich Repeat Variant"/>
    <property type="match status" value="1"/>
</dbReference>
<name>A0A8S2FEL1_9BILA</name>
<evidence type="ECO:0000313" key="3">
    <source>
        <dbReference type="Proteomes" id="UP000677228"/>
    </source>
</evidence>
<comment type="caution">
    <text evidence="1">The sequence shown here is derived from an EMBL/GenBank/DDBJ whole genome shotgun (WGS) entry which is preliminary data.</text>
</comment>
<evidence type="ECO:0000313" key="2">
    <source>
        <dbReference type="EMBL" id="CAF4241378.1"/>
    </source>
</evidence>
<dbReference type="SUPFAM" id="SSF48371">
    <property type="entry name" value="ARM repeat"/>
    <property type="match status" value="1"/>
</dbReference>
<dbReference type="Proteomes" id="UP000677228">
    <property type="component" value="Unassembled WGS sequence"/>
</dbReference>
<dbReference type="InterPro" id="IPR011989">
    <property type="entry name" value="ARM-like"/>
</dbReference>
<organism evidence="1 3">
    <name type="scientific">Didymodactylos carnosus</name>
    <dbReference type="NCBI Taxonomy" id="1234261"/>
    <lineage>
        <taxon>Eukaryota</taxon>
        <taxon>Metazoa</taxon>
        <taxon>Spiralia</taxon>
        <taxon>Gnathifera</taxon>
        <taxon>Rotifera</taxon>
        <taxon>Eurotatoria</taxon>
        <taxon>Bdelloidea</taxon>
        <taxon>Philodinida</taxon>
        <taxon>Philodinidae</taxon>
        <taxon>Didymodactylos</taxon>
    </lineage>
</organism>
<proteinExistence type="predicted"/>
<accession>A0A8S2FEL1</accession>
<protein>
    <submittedName>
        <fullName evidence="1">Uncharacterized protein</fullName>
    </submittedName>
</protein>
<dbReference type="Proteomes" id="UP000682733">
    <property type="component" value="Unassembled WGS sequence"/>
</dbReference>
<dbReference type="InterPro" id="IPR016024">
    <property type="entry name" value="ARM-type_fold"/>
</dbReference>
<sequence length="279" mass="32808">MISNTNFYDNNNRHHEELLVDLILKYTWLLSKFVEDLYESIKHFTKNVEHGYETVSYIHFGHSEYIEIAAVLMNKSPAAFRVAIKESSFGEVKLKNQLYYASKQHDYKRRCSCLKVLSKYGELTQNLLDMIIDAILSNNNELKSCAFECITNIHETNRDIIEYLLTYLKTNNLDKKYLIIKILVNLARNNVMSINEVQDVIVETINDPKSKHKFWDATTNEYYSRLDHILYIILIQLSDASVEQSLEQYDYKYLMNETPLLKDFNVVKNFDLNSVILID</sequence>
<evidence type="ECO:0000313" key="1">
    <source>
        <dbReference type="EMBL" id="CAF1445985.1"/>
    </source>
</evidence>
<dbReference type="EMBL" id="CAJNOK010029292">
    <property type="protein sequence ID" value="CAF1445985.1"/>
    <property type="molecule type" value="Genomic_DNA"/>
</dbReference>